<evidence type="ECO:0000313" key="3">
    <source>
        <dbReference type="Proteomes" id="UP001183615"/>
    </source>
</evidence>
<proteinExistence type="predicted"/>
<dbReference type="Proteomes" id="UP001183615">
    <property type="component" value="Unassembled WGS sequence"/>
</dbReference>
<dbReference type="EMBL" id="JAVREV010000006">
    <property type="protein sequence ID" value="MDT0443489.1"/>
    <property type="molecule type" value="Genomic_DNA"/>
</dbReference>
<dbReference type="RefSeq" id="WP_311617838.1">
    <property type="nucleotide sequence ID" value="NZ_JAVREV010000006.1"/>
</dbReference>
<sequence length="226" mass="24757">MQAIMWLHDSGATNTPGLPARRIRTAAGLSPEQRRDAETFAYPDALMPPGISAEQARQAQRQGARAFTLWRDAKRGEALAHVVTLTAVRGRGATYEVLDAAGGRLALITRTPAGLFRRTRWAVTTSAQAGEAVGMKGPVRLWIPWWICALTPTGGVLLLWVLAMLMDTSLTPRRIRWRMGSRTVLDYADGPALYELRVPADEPWDLRVAAGLLALLDSHPGWLAGR</sequence>
<evidence type="ECO:0000313" key="2">
    <source>
        <dbReference type="EMBL" id="MDT0443489.1"/>
    </source>
</evidence>
<name>A0ABU2S6L7_9ACTN</name>
<comment type="caution">
    <text evidence="2">The sequence shown here is derived from an EMBL/GenBank/DDBJ whole genome shotgun (WGS) entry which is preliminary data.</text>
</comment>
<feature type="transmembrane region" description="Helical" evidence="1">
    <location>
        <begin position="143"/>
        <end position="166"/>
    </location>
</feature>
<gene>
    <name evidence="2" type="ORF">RM779_12930</name>
</gene>
<evidence type="ECO:0008006" key="4">
    <source>
        <dbReference type="Google" id="ProtNLM"/>
    </source>
</evidence>
<accession>A0ABU2S6L7</accession>
<keyword evidence="1" id="KW-0812">Transmembrane</keyword>
<keyword evidence="1" id="KW-0472">Membrane</keyword>
<protein>
    <recommendedName>
        <fullName evidence="4">PepSY domain-containing protein</fullName>
    </recommendedName>
</protein>
<reference evidence="3" key="1">
    <citation type="submission" date="2023-07" db="EMBL/GenBank/DDBJ databases">
        <title>30 novel species of actinomycetes from the DSMZ collection.</title>
        <authorList>
            <person name="Nouioui I."/>
        </authorList>
    </citation>
    <scope>NUCLEOTIDE SEQUENCE [LARGE SCALE GENOMIC DNA]</scope>
    <source>
        <strain evidence="3">DSM 41886</strain>
    </source>
</reference>
<keyword evidence="1" id="KW-1133">Transmembrane helix</keyword>
<keyword evidence="3" id="KW-1185">Reference proteome</keyword>
<evidence type="ECO:0000256" key="1">
    <source>
        <dbReference type="SAM" id="Phobius"/>
    </source>
</evidence>
<organism evidence="2 3">
    <name type="scientific">Streptomyces johnsoniae</name>
    <dbReference type="NCBI Taxonomy" id="3075532"/>
    <lineage>
        <taxon>Bacteria</taxon>
        <taxon>Bacillati</taxon>
        <taxon>Actinomycetota</taxon>
        <taxon>Actinomycetes</taxon>
        <taxon>Kitasatosporales</taxon>
        <taxon>Streptomycetaceae</taxon>
        <taxon>Streptomyces</taxon>
    </lineage>
</organism>